<evidence type="ECO:0000256" key="8">
    <source>
        <dbReference type="ARBA" id="ARBA00022840"/>
    </source>
</evidence>
<accession>A0A6J4QVB8</accession>
<dbReference type="InterPro" id="IPR003442">
    <property type="entry name" value="T6A_TsaE"/>
</dbReference>
<comment type="function">
    <text evidence="10">Required for the formation of a threonylcarbamoyl group on adenosine at position 37 (t(6)A37) in tRNAs that read codons beginning with adenine. Is involved in the transfer of the threonylcarbamoyl moiety of threonylcarbamoyl-AMP (TC-AMP) to the N6 group of A37, together with TsaD and TsaB. TsaE seems to play an indirect role in the t(6)A biosynthesis pathway, possibly in regulating the core enzymatic function of TsaD.</text>
</comment>
<organism evidence="12">
    <name type="scientific">uncultured Rubrobacteraceae bacterium</name>
    <dbReference type="NCBI Taxonomy" id="349277"/>
    <lineage>
        <taxon>Bacteria</taxon>
        <taxon>Bacillati</taxon>
        <taxon>Actinomycetota</taxon>
        <taxon>Rubrobacteria</taxon>
        <taxon>Rubrobacterales</taxon>
        <taxon>Rubrobacteraceae</taxon>
        <taxon>environmental samples</taxon>
    </lineage>
</organism>
<evidence type="ECO:0000256" key="4">
    <source>
        <dbReference type="ARBA" id="ARBA00022490"/>
    </source>
</evidence>
<reference evidence="12" key="1">
    <citation type="submission" date="2020-02" db="EMBL/GenBank/DDBJ databases">
        <authorList>
            <person name="Meier V. D."/>
        </authorList>
    </citation>
    <scope>NUCLEOTIDE SEQUENCE</scope>
    <source>
        <strain evidence="12">AVDCRST_MAG80</strain>
    </source>
</reference>
<evidence type="ECO:0000256" key="11">
    <source>
        <dbReference type="ARBA" id="ARBA00032441"/>
    </source>
</evidence>
<evidence type="ECO:0000256" key="6">
    <source>
        <dbReference type="ARBA" id="ARBA00022723"/>
    </source>
</evidence>
<dbReference type="GO" id="GO:0005524">
    <property type="term" value="F:ATP binding"/>
    <property type="evidence" value="ECO:0007669"/>
    <property type="project" value="UniProtKB-KW"/>
</dbReference>
<dbReference type="EMBL" id="CADCVC010000177">
    <property type="protein sequence ID" value="CAA9448835.1"/>
    <property type="molecule type" value="Genomic_DNA"/>
</dbReference>
<name>A0A6J4QVB8_9ACTN</name>
<comment type="subcellular location">
    <subcellularLocation>
        <location evidence="1">Cytoplasm</location>
    </subcellularLocation>
</comment>
<keyword evidence="7" id="KW-0547">Nucleotide-binding</keyword>
<keyword evidence="9" id="KW-0460">Magnesium</keyword>
<evidence type="ECO:0000256" key="5">
    <source>
        <dbReference type="ARBA" id="ARBA00022694"/>
    </source>
</evidence>
<evidence type="ECO:0000256" key="1">
    <source>
        <dbReference type="ARBA" id="ARBA00004496"/>
    </source>
</evidence>
<dbReference type="NCBIfam" id="TIGR00150">
    <property type="entry name" value="T6A_YjeE"/>
    <property type="match status" value="1"/>
</dbReference>
<sequence>MAGTPLEWDDLDRDALEAIATRVAASLLSGDVVVLRGEVGAGKTTFVRAAARSLGVREVVTSPTYQFARGYEGSVGGRAVWVNHLDLYRLEGLDVRDALDLDEYLQPSSVTFVEWADPALGLLEEPSVVEISHRSPETRLVRISGPLLARLSPATC</sequence>
<proteinExistence type="inferred from homology"/>
<dbReference type="SUPFAM" id="SSF52540">
    <property type="entry name" value="P-loop containing nucleoside triphosphate hydrolases"/>
    <property type="match status" value="1"/>
</dbReference>
<dbReference type="PANTHER" id="PTHR33540:SF2">
    <property type="entry name" value="TRNA THREONYLCARBAMOYLADENOSINE BIOSYNTHESIS PROTEIN TSAE"/>
    <property type="match status" value="1"/>
</dbReference>
<dbReference type="Pfam" id="PF02367">
    <property type="entry name" value="TsaE"/>
    <property type="match status" value="1"/>
</dbReference>
<dbReference type="GO" id="GO:0005737">
    <property type="term" value="C:cytoplasm"/>
    <property type="evidence" value="ECO:0007669"/>
    <property type="project" value="UniProtKB-SubCell"/>
</dbReference>
<evidence type="ECO:0000256" key="9">
    <source>
        <dbReference type="ARBA" id="ARBA00022842"/>
    </source>
</evidence>
<dbReference type="Gene3D" id="3.40.50.300">
    <property type="entry name" value="P-loop containing nucleotide triphosphate hydrolases"/>
    <property type="match status" value="1"/>
</dbReference>
<keyword evidence="8" id="KW-0067">ATP-binding</keyword>
<comment type="similarity">
    <text evidence="2">Belongs to the TsaE family.</text>
</comment>
<evidence type="ECO:0000256" key="7">
    <source>
        <dbReference type="ARBA" id="ARBA00022741"/>
    </source>
</evidence>
<keyword evidence="5" id="KW-0819">tRNA processing</keyword>
<evidence type="ECO:0000256" key="3">
    <source>
        <dbReference type="ARBA" id="ARBA00019010"/>
    </source>
</evidence>
<protein>
    <recommendedName>
        <fullName evidence="3">tRNA threonylcarbamoyladenosine biosynthesis protein TsaE</fullName>
    </recommendedName>
    <alternativeName>
        <fullName evidence="11">t(6)A37 threonylcarbamoyladenosine biosynthesis protein TsaE</fullName>
    </alternativeName>
</protein>
<dbReference type="AlphaFoldDB" id="A0A6J4QVB8"/>
<evidence type="ECO:0000256" key="10">
    <source>
        <dbReference type="ARBA" id="ARBA00024908"/>
    </source>
</evidence>
<evidence type="ECO:0000256" key="2">
    <source>
        <dbReference type="ARBA" id="ARBA00007599"/>
    </source>
</evidence>
<dbReference type="InterPro" id="IPR027417">
    <property type="entry name" value="P-loop_NTPase"/>
</dbReference>
<evidence type="ECO:0000313" key="12">
    <source>
        <dbReference type="EMBL" id="CAA9448835.1"/>
    </source>
</evidence>
<keyword evidence="4" id="KW-0963">Cytoplasm</keyword>
<dbReference type="GO" id="GO:0002949">
    <property type="term" value="P:tRNA threonylcarbamoyladenosine modification"/>
    <property type="evidence" value="ECO:0007669"/>
    <property type="project" value="InterPro"/>
</dbReference>
<gene>
    <name evidence="12" type="ORF">AVDCRST_MAG80-2043</name>
</gene>
<keyword evidence="6" id="KW-0479">Metal-binding</keyword>
<dbReference type="PANTHER" id="PTHR33540">
    <property type="entry name" value="TRNA THREONYLCARBAMOYLADENOSINE BIOSYNTHESIS PROTEIN TSAE"/>
    <property type="match status" value="1"/>
</dbReference>
<dbReference type="GO" id="GO:0046872">
    <property type="term" value="F:metal ion binding"/>
    <property type="evidence" value="ECO:0007669"/>
    <property type="project" value="UniProtKB-KW"/>
</dbReference>